<keyword evidence="2" id="KW-1185">Reference proteome</keyword>
<dbReference type="SUPFAM" id="SSF50965">
    <property type="entry name" value="Galactose oxidase, central domain"/>
    <property type="match status" value="1"/>
</dbReference>
<comment type="caution">
    <text evidence="1">The sequence shown here is derived from an EMBL/GenBank/DDBJ whole genome shotgun (WGS) entry which is preliminary data.</text>
</comment>
<dbReference type="Pfam" id="PF01344">
    <property type="entry name" value="Kelch_1"/>
    <property type="match status" value="1"/>
</dbReference>
<dbReference type="InterPro" id="IPR015915">
    <property type="entry name" value="Kelch-typ_b-propeller"/>
</dbReference>
<accession>A0AAU9J6P7</accession>
<gene>
    <name evidence="1" type="ORF">BSTOLATCC_MIC32821</name>
</gene>
<proteinExistence type="predicted"/>
<sequence length="251" mass="29028">MYLLKDKPRSLLRVNLNDLKSSKMEIQVLNENDALAIAKISDNALFCTLWDDKVYHYSSYTSTSFLIYPDCRISYIPDRLFSCIRVCPIFCNDEVYVFGGQTSNGLLLTPEKYIISENKWKQIRKMSCGANYCNGFSYKNQIFFTGSEHKSIYIYNVLLDTYKEIHANLSGSGKILFLKNTVFYVIESSSNIFEISADDPNKFKFFGKISSFWGPISQIVQFKDSVYFISSYTSLYKFNLVQRSIEKLNLS</sequence>
<dbReference type="AlphaFoldDB" id="A0AAU9J6P7"/>
<evidence type="ECO:0000313" key="1">
    <source>
        <dbReference type="EMBL" id="CAG9322915.1"/>
    </source>
</evidence>
<dbReference type="Gene3D" id="2.120.10.80">
    <property type="entry name" value="Kelch-type beta propeller"/>
    <property type="match status" value="1"/>
</dbReference>
<reference evidence="1" key="1">
    <citation type="submission" date="2021-09" db="EMBL/GenBank/DDBJ databases">
        <authorList>
            <consortium name="AG Swart"/>
            <person name="Singh M."/>
            <person name="Singh A."/>
            <person name="Seah K."/>
            <person name="Emmerich C."/>
        </authorList>
    </citation>
    <scope>NUCLEOTIDE SEQUENCE</scope>
    <source>
        <strain evidence="1">ATCC30299</strain>
    </source>
</reference>
<organism evidence="1 2">
    <name type="scientific">Blepharisma stoltei</name>
    <dbReference type="NCBI Taxonomy" id="1481888"/>
    <lineage>
        <taxon>Eukaryota</taxon>
        <taxon>Sar</taxon>
        <taxon>Alveolata</taxon>
        <taxon>Ciliophora</taxon>
        <taxon>Postciliodesmatophora</taxon>
        <taxon>Heterotrichea</taxon>
        <taxon>Heterotrichida</taxon>
        <taxon>Blepharismidae</taxon>
        <taxon>Blepharisma</taxon>
    </lineage>
</organism>
<evidence type="ECO:0008006" key="3">
    <source>
        <dbReference type="Google" id="ProtNLM"/>
    </source>
</evidence>
<protein>
    <recommendedName>
        <fullName evidence="3">Kelch motif family protein</fullName>
    </recommendedName>
</protein>
<evidence type="ECO:0000313" key="2">
    <source>
        <dbReference type="Proteomes" id="UP001162131"/>
    </source>
</evidence>
<dbReference type="InterPro" id="IPR011043">
    <property type="entry name" value="Gal_Oxase/kelch_b-propeller"/>
</dbReference>
<name>A0AAU9J6P7_9CILI</name>
<dbReference type="EMBL" id="CAJZBQ010000033">
    <property type="protein sequence ID" value="CAG9322915.1"/>
    <property type="molecule type" value="Genomic_DNA"/>
</dbReference>
<dbReference type="InterPro" id="IPR006652">
    <property type="entry name" value="Kelch_1"/>
</dbReference>
<dbReference type="Proteomes" id="UP001162131">
    <property type="component" value="Unassembled WGS sequence"/>
</dbReference>